<name>A6WH20_KINRD</name>
<proteinExistence type="predicted"/>
<dbReference type="Pfam" id="PF13400">
    <property type="entry name" value="Tad"/>
    <property type="match status" value="1"/>
</dbReference>
<evidence type="ECO:0000256" key="1">
    <source>
        <dbReference type="SAM" id="SignalP"/>
    </source>
</evidence>
<dbReference type="Proteomes" id="UP000001116">
    <property type="component" value="Plasmid pKRAD01"/>
</dbReference>
<feature type="chain" id="PRO_5038943633" evidence="1">
    <location>
        <begin position="26"/>
        <end position="131"/>
    </location>
</feature>
<reference evidence="4" key="1">
    <citation type="journal article" date="2008" name="PLoS ONE">
        <title>Survival in nuclear waste, extreme resistance, and potential applications gleaned from the genome sequence of Kineococcus radiotolerans SRS30216.</title>
        <authorList>
            <person name="Bagwell C.E."/>
            <person name="Bhat S."/>
            <person name="Hawkins G.M."/>
            <person name="Smith B.W."/>
            <person name="Biswas T."/>
            <person name="Hoover T.R."/>
            <person name="Saunders E."/>
            <person name="Han C.S."/>
            <person name="Tsodikov O.V."/>
            <person name="Shimkets L.J."/>
        </authorList>
    </citation>
    <scope>NUCLEOTIDE SEQUENCE [LARGE SCALE GENOMIC DNA]</scope>
    <source>
        <strain evidence="4">ATCC BAA-149 / DSM 14245 / SRS30216</strain>
    </source>
</reference>
<evidence type="ECO:0000259" key="2">
    <source>
        <dbReference type="Pfam" id="PF13400"/>
    </source>
</evidence>
<protein>
    <submittedName>
        <fullName evidence="3">TadE family protein</fullName>
    </submittedName>
</protein>
<sequence length="131" mass="13109">MWVVLCLPMLFALLGLIFDGGAAIAGAQQADNVADQAARAGADQLDVSAARSEQALFGGADTARASRAACEYVSVALPGASCTVTANADTVTVAVAATVPAQFFGVIGIHQLSIDGSGSADSHTGIDEEVQ</sequence>
<accession>A6WH20</accession>
<dbReference type="KEGG" id="kra:Krad_4650"/>
<keyword evidence="1" id="KW-0732">Signal</keyword>
<evidence type="ECO:0000313" key="3">
    <source>
        <dbReference type="EMBL" id="ABS06109.1"/>
    </source>
</evidence>
<geneLocation type="plasmid" evidence="3 4">
    <name>pKRAD01</name>
</geneLocation>
<feature type="domain" description="Putative Flp pilus-assembly TadG-like N-terminal" evidence="2">
    <location>
        <begin position="1"/>
        <end position="43"/>
    </location>
</feature>
<keyword evidence="3" id="KW-0614">Plasmid</keyword>
<dbReference type="EMBL" id="CP000751">
    <property type="protein sequence ID" value="ABS06109.1"/>
    <property type="molecule type" value="Genomic_DNA"/>
</dbReference>
<dbReference type="AlphaFoldDB" id="A6WH20"/>
<dbReference type="HOGENOM" id="CLU_135445_1_0_11"/>
<feature type="signal peptide" evidence="1">
    <location>
        <begin position="1"/>
        <end position="25"/>
    </location>
</feature>
<dbReference type="RefSeq" id="WP_012001913.1">
    <property type="nucleotide sequence ID" value="NC_009806.1"/>
</dbReference>
<evidence type="ECO:0000313" key="4">
    <source>
        <dbReference type="Proteomes" id="UP000001116"/>
    </source>
</evidence>
<keyword evidence="4" id="KW-1185">Reference proteome</keyword>
<dbReference type="InterPro" id="IPR028087">
    <property type="entry name" value="Tad_N"/>
</dbReference>
<gene>
    <name evidence="3" type="ordered locus">Krad_4650</name>
</gene>
<organism evidence="3 4">
    <name type="scientific">Kineococcus radiotolerans (strain ATCC BAA-149 / DSM 14245 / SRS30216)</name>
    <dbReference type="NCBI Taxonomy" id="266940"/>
    <lineage>
        <taxon>Bacteria</taxon>
        <taxon>Bacillati</taxon>
        <taxon>Actinomycetota</taxon>
        <taxon>Actinomycetes</taxon>
        <taxon>Kineosporiales</taxon>
        <taxon>Kineosporiaceae</taxon>
        <taxon>Kineococcus</taxon>
    </lineage>
</organism>